<keyword evidence="2" id="KW-0540">Nuclease</keyword>
<accession>A0A6M3L7B5</accession>
<dbReference type="AlphaFoldDB" id="A0A6M3L7B5"/>
<keyword evidence="2" id="KW-0378">Hydrolase</keyword>
<dbReference type="InterPro" id="IPR011335">
    <property type="entry name" value="Restrct_endonuc-II-like"/>
</dbReference>
<keyword evidence="2" id="KW-0269">Exonuclease</keyword>
<dbReference type="GO" id="GO:0004527">
    <property type="term" value="F:exonuclease activity"/>
    <property type="evidence" value="ECO:0007669"/>
    <property type="project" value="UniProtKB-KW"/>
</dbReference>
<evidence type="ECO:0000259" key="1">
    <source>
        <dbReference type="Pfam" id="PF09588"/>
    </source>
</evidence>
<protein>
    <submittedName>
        <fullName evidence="2">Putative exonuclease</fullName>
    </submittedName>
</protein>
<organism evidence="2">
    <name type="scientific">viral metagenome</name>
    <dbReference type="NCBI Taxonomy" id="1070528"/>
    <lineage>
        <taxon>unclassified sequences</taxon>
        <taxon>metagenomes</taxon>
        <taxon>organismal metagenomes</taxon>
    </lineage>
</organism>
<dbReference type="InterPro" id="IPR019080">
    <property type="entry name" value="YqaJ_viral_recombinase"/>
</dbReference>
<sequence length="360" mass="41019">MNEEIKRAQDAWSKCSHAIVHAVTTGWHGDKWQAHRKTMPTTGASSVPSLVGDNPYAGPYSVWAKTKDLTPPFDGNDRTRRGHEIEYWIRREAARRLGCDYISHPAAFSPKIGTCREIKIIFGNPNAVHMSTNLDGLIWPDEDALPSILECKSTDNFKVKGALHSLRESGKKPSDLTSATYYWAQTQSQMACLGWNHAYLAAVVGSEAMSFMLCKMPCLEKDWYLIRIPRDDDYIALIERKTEEFWDRFIIGREVPPLMGRDWMCLKDMYAQARPGSEMHLSEVLLPTCEAYYEAKQEEESLQGKKSSKDTEARASAKRRKNRAWVVLMDAIKTCEVAHCGPFTVKWYNRSDGRVFVVKK</sequence>
<reference evidence="2" key="1">
    <citation type="submission" date="2020-03" db="EMBL/GenBank/DDBJ databases">
        <title>The deep terrestrial virosphere.</title>
        <authorList>
            <person name="Holmfeldt K."/>
            <person name="Nilsson E."/>
            <person name="Simone D."/>
            <person name="Lopez-Fernandez M."/>
            <person name="Wu X."/>
            <person name="de Brujin I."/>
            <person name="Lundin D."/>
            <person name="Andersson A."/>
            <person name="Bertilsson S."/>
            <person name="Dopson M."/>
        </authorList>
    </citation>
    <scope>NUCLEOTIDE SEQUENCE</scope>
    <source>
        <strain evidence="2">MM415B02558</strain>
    </source>
</reference>
<gene>
    <name evidence="2" type="ORF">MM415B02558_0009</name>
</gene>
<dbReference type="EMBL" id="MT142843">
    <property type="protein sequence ID" value="QJA89391.1"/>
    <property type="molecule type" value="Genomic_DNA"/>
</dbReference>
<dbReference type="SUPFAM" id="SSF52980">
    <property type="entry name" value="Restriction endonuclease-like"/>
    <property type="match status" value="1"/>
</dbReference>
<dbReference type="InterPro" id="IPR011604">
    <property type="entry name" value="PDDEXK-like_dom_sf"/>
</dbReference>
<evidence type="ECO:0000313" key="2">
    <source>
        <dbReference type="EMBL" id="QJA89391.1"/>
    </source>
</evidence>
<dbReference type="Gene3D" id="3.90.320.10">
    <property type="match status" value="1"/>
</dbReference>
<feature type="domain" description="YqaJ viral recombinase" evidence="1">
    <location>
        <begin position="31"/>
        <end position="193"/>
    </location>
</feature>
<dbReference type="Pfam" id="PF09588">
    <property type="entry name" value="YqaJ"/>
    <property type="match status" value="1"/>
</dbReference>
<name>A0A6M3L7B5_9ZZZZ</name>
<proteinExistence type="predicted"/>